<feature type="transmembrane region" description="Helical" evidence="1">
    <location>
        <begin position="6"/>
        <end position="33"/>
    </location>
</feature>
<keyword evidence="1" id="KW-0472">Membrane</keyword>
<accession>A0A9X1QQ67</accession>
<protein>
    <submittedName>
        <fullName evidence="2">DUF2516 family protein</fullName>
    </submittedName>
</protein>
<gene>
    <name evidence="2" type="ORF">L1O03_01215</name>
</gene>
<dbReference type="Pfam" id="PF10724">
    <property type="entry name" value="DUF2516"/>
    <property type="match status" value="1"/>
</dbReference>
<proteinExistence type="predicted"/>
<feature type="transmembrane region" description="Helical" evidence="1">
    <location>
        <begin position="45"/>
        <end position="63"/>
    </location>
</feature>
<dbReference type="EMBL" id="JAKGSI010000001">
    <property type="protein sequence ID" value="MCF4005798.1"/>
    <property type="molecule type" value="Genomic_DNA"/>
</dbReference>
<dbReference type="InterPro" id="IPR019662">
    <property type="entry name" value="DUF2516"/>
</dbReference>
<keyword evidence="3" id="KW-1185">Reference proteome</keyword>
<reference evidence="2" key="1">
    <citation type="submission" date="2022-01" db="EMBL/GenBank/DDBJ databases">
        <title>Corynebacterium sp. nov isolated from isolated from the feces of the greater white-fronted geese (Anser albifrons) at Poyang Lake, PR China.</title>
        <authorList>
            <person name="Liu Q."/>
        </authorList>
    </citation>
    <scope>NUCLEOTIDE SEQUENCE</scope>
    <source>
        <strain evidence="2">JCM 32435</strain>
    </source>
</reference>
<name>A0A9X1QQ67_9CORY</name>
<evidence type="ECO:0000256" key="1">
    <source>
        <dbReference type="SAM" id="Phobius"/>
    </source>
</evidence>
<dbReference type="RefSeq" id="WP_236118029.1">
    <property type="nucleotide sequence ID" value="NZ_JAKGSI010000001.1"/>
</dbReference>
<dbReference type="Proteomes" id="UP001139336">
    <property type="component" value="Unassembled WGS sequence"/>
</dbReference>
<organism evidence="2 3">
    <name type="scientific">Corynebacterium uropygiale</name>
    <dbReference type="NCBI Taxonomy" id="1775911"/>
    <lineage>
        <taxon>Bacteria</taxon>
        <taxon>Bacillati</taxon>
        <taxon>Actinomycetota</taxon>
        <taxon>Actinomycetes</taxon>
        <taxon>Mycobacteriales</taxon>
        <taxon>Corynebacteriaceae</taxon>
        <taxon>Corynebacterium</taxon>
    </lineage>
</organism>
<dbReference type="AlphaFoldDB" id="A0A9X1QQ67"/>
<comment type="caution">
    <text evidence="2">The sequence shown here is derived from an EMBL/GenBank/DDBJ whole genome shotgun (WGS) entry which is preliminary data.</text>
</comment>
<feature type="transmembrane region" description="Helical" evidence="1">
    <location>
        <begin position="69"/>
        <end position="87"/>
    </location>
</feature>
<evidence type="ECO:0000313" key="3">
    <source>
        <dbReference type="Proteomes" id="UP001139336"/>
    </source>
</evidence>
<keyword evidence="1" id="KW-0812">Transmembrane</keyword>
<evidence type="ECO:0000313" key="2">
    <source>
        <dbReference type="EMBL" id="MCF4005798.1"/>
    </source>
</evidence>
<keyword evidence="1" id="KW-1133">Transmembrane helix</keyword>
<sequence length="103" mass="11053">MFHDLSVALLIVTLAVQGLVAVAGVVGGVLALMTREDAFPAGDRMPKLAWVAMLFGSAVVIVLDVLSRGSIPILPWIGIVIIGVYWFDVRPQLRSLIDGTYGY</sequence>